<comment type="caution">
    <text evidence="2">The sequence shown here is derived from an EMBL/GenBank/DDBJ whole genome shotgun (WGS) entry which is preliminary data.</text>
</comment>
<name>A0A9Q0G774_9ROSI</name>
<gene>
    <name evidence="2" type="ORF">Tsubulata_007967</name>
</gene>
<organism evidence="2 3">
    <name type="scientific">Turnera subulata</name>
    <dbReference type="NCBI Taxonomy" id="218843"/>
    <lineage>
        <taxon>Eukaryota</taxon>
        <taxon>Viridiplantae</taxon>
        <taxon>Streptophyta</taxon>
        <taxon>Embryophyta</taxon>
        <taxon>Tracheophyta</taxon>
        <taxon>Spermatophyta</taxon>
        <taxon>Magnoliopsida</taxon>
        <taxon>eudicotyledons</taxon>
        <taxon>Gunneridae</taxon>
        <taxon>Pentapetalae</taxon>
        <taxon>rosids</taxon>
        <taxon>fabids</taxon>
        <taxon>Malpighiales</taxon>
        <taxon>Passifloraceae</taxon>
        <taxon>Turnera</taxon>
    </lineage>
</organism>
<dbReference type="EMBL" id="JAKUCV010002209">
    <property type="protein sequence ID" value="KAJ4843549.1"/>
    <property type="molecule type" value="Genomic_DNA"/>
</dbReference>
<feature type="compositionally biased region" description="Acidic residues" evidence="1">
    <location>
        <begin position="104"/>
        <end position="113"/>
    </location>
</feature>
<evidence type="ECO:0000313" key="2">
    <source>
        <dbReference type="EMBL" id="KAJ4843549.1"/>
    </source>
</evidence>
<reference evidence="2" key="1">
    <citation type="submission" date="2022-02" db="EMBL/GenBank/DDBJ databases">
        <authorList>
            <person name="Henning P.M."/>
            <person name="McCubbin A.G."/>
            <person name="Shore J.S."/>
        </authorList>
    </citation>
    <scope>NUCLEOTIDE SEQUENCE</scope>
    <source>
        <strain evidence="2">F60SS</strain>
        <tissue evidence="2">Leaves</tissue>
    </source>
</reference>
<evidence type="ECO:0000256" key="1">
    <source>
        <dbReference type="SAM" id="MobiDB-lite"/>
    </source>
</evidence>
<feature type="region of interest" description="Disordered" evidence="1">
    <location>
        <begin position="1"/>
        <end position="121"/>
    </location>
</feature>
<dbReference type="OrthoDB" id="1928482at2759"/>
<keyword evidence="3" id="KW-1185">Reference proteome</keyword>
<dbReference type="Proteomes" id="UP001141552">
    <property type="component" value="Unassembled WGS sequence"/>
</dbReference>
<sequence>MESECNASKPRYDITMSKRTRKPRPPSFPDANGSSPTDGYACKDEEPAPGGGVVDPWEEQDNDHKSLKLKQLINGPFDKSSSKDENDQQGSCRGRNSLGQHFTEEEEQIEGEEQQPQQQQQLQLVMQHKQDGRSRGLKLKGMMGHYVSVLSHLITVKRHPRIGSRNKPFLRLAM</sequence>
<accession>A0A9Q0G774</accession>
<dbReference type="AlphaFoldDB" id="A0A9Q0G774"/>
<proteinExistence type="predicted"/>
<evidence type="ECO:0000313" key="3">
    <source>
        <dbReference type="Proteomes" id="UP001141552"/>
    </source>
</evidence>
<protein>
    <submittedName>
        <fullName evidence="2">Uncharacterized protein</fullName>
    </submittedName>
</protein>
<reference evidence="2" key="2">
    <citation type="journal article" date="2023" name="Plants (Basel)">
        <title>Annotation of the Turnera subulata (Passifloraceae) Draft Genome Reveals the S-Locus Evolved after the Divergence of Turneroideae from Passifloroideae in a Stepwise Manner.</title>
        <authorList>
            <person name="Henning P.M."/>
            <person name="Roalson E.H."/>
            <person name="Mir W."/>
            <person name="McCubbin A.G."/>
            <person name="Shore J.S."/>
        </authorList>
    </citation>
    <scope>NUCLEOTIDE SEQUENCE</scope>
    <source>
        <strain evidence="2">F60SS</strain>
    </source>
</reference>